<dbReference type="InterPro" id="IPR031165">
    <property type="entry name" value="GNAT_YJDJ"/>
</dbReference>
<dbReference type="InterPro" id="IPR016181">
    <property type="entry name" value="Acyl_CoA_acyltransferase"/>
</dbReference>
<keyword evidence="2" id="KW-0808">Transferase</keyword>
<dbReference type="Proteomes" id="UP000239898">
    <property type="component" value="Unassembled WGS sequence"/>
</dbReference>
<protein>
    <submittedName>
        <fullName evidence="2">GNAT family N-acetyltransferase</fullName>
    </submittedName>
</protein>
<gene>
    <name evidence="2" type="ORF">XthCFBP4691_07850</name>
</gene>
<evidence type="ECO:0000313" key="2">
    <source>
        <dbReference type="EMBL" id="PPT91344.1"/>
    </source>
</evidence>
<sequence>MSAASLPPIEHDPQQQRFVLRLEGHEAELDYLLRDGRLVITHTGVPSAIGGRGLAARLVAAALEQARVQGVKVVPACSYAAAFVHRHPEYADVLA</sequence>
<dbReference type="PROSITE" id="PS51729">
    <property type="entry name" value="GNAT_YJDJ"/>
    <property type="match status" value="1"/>
</dbReference>
<dbReference type="SUPFAM" id="SSF55729">
    <property type="entry name" value="Acyl-CoA N-acyltransferases (Nat)"/>
    <property type="match status" value="1"/>
</dbReference>
<dbReference type="RefSeq" id="WP_128419909.1">
    <property type="nucleotide sequence ID" value="NZ_CP049017.1"/>
</dbReference>
<proteinExistence type="predicted"/>
<evidence type="ECO:0000259" key="1">
    <source>
        <dbReference type="PROSITE" id="PS51729"/>
    </source>
</evidence>
<dbReference type="Pfam" id="PF14542">
    <property type="entry name" value="Acetyltransf_CG"/>
    <property type="match status" value="1"/>
</dbReference>
<evidence type="ECO:0000313" key="3">
    <source>
        <dbReference type="Proteomes" id="UP000239898"/>
    </source>
</evidence>
<organism evidence="2 3">
    <name type="scientific">Xanthomonas theicola</name>
    <dbReference type="NCBI Taxonomy" id="56464"/>
    <lineage>
        <taxon>Bacteria</taxon>
        <taxon>Pseudomonadati</taxon>
        <taxon>Pseudomonadota</taxon>
        <taxon>Gammaproteobacteria</taxon>
        <taxon>Lysobacterales</taxon>
        <taxon>Lysobacteraceae</taxon>
        <taxon>Xanthomonas</taxon>
    </lineage>
</organism>
<name>A0A2S6ZGF4_9XANT</name>
<dbReference type="PANTHER" id="PTHR31435:SF9">
    <property type="entry name" value="PROTEIN NATD1"/>
    <property type="match status" value="1"/>
</dbReference>
<dbReference type="InterPro" id="IPR045057">
    <property type="entry name" value="Gcn5-rel_NAT"/>
</dbReference>
<dbReference type="PANTHER" id="PTHR31435">
    <property type="entry name" value="PROTEIN NATD1"/>
    <property type="match status" value="1"/>
</dbReference>
<feature type="domain" description="N-acetyltransferase" evidence="1">
    <location>
        <begin position="10"/>
        <end position="95"/>
    </location>
</feature>
<dbReference type="OrthoDB" id="9813275at2"/>
<reference evidence="2 3" key="1">
    <citation type="submission" date="2016-08" db="EMBL/GenBank/DDBJ databases">
        <title>Evolution of the type three secretion system and type three effector repertoires in Xanthomonas.</title>
        <authorList>
            <person name="Merda D."/>
            <person name="Briand M."/>
            <person name="Bosis E."/>
            <person name="Rousseau C."/>
            <person name="Portier P."/>
            <person name="Jacques M.-A."/>
            <person name="Fischer-Le Saux M."/>
        </authorList>
    </citation>
    <scope>NUCLEOTIDE SEQUENCE [LARGE SCALE GENOMIC DNA]</scope>
    <source>
        <strain evidence="2 3">CFBP 4691</strain>
    </source>
</reference>
<dbReference type="GO" id="GO:0016740">
    <property type="term" value="F:transferase activity"/>
    <property type="evidence" value="ECO:0007669"/>
    <property type="project" value="UniProtKB-KW"/>
</dbReference>
<dbReference type="EMBL" id="MIGX01000028">
    <property type="protein sequence ID" value="PPT91344.1"/>
    <property type="molecule type" value="Genomic_DNA"/>
</dbReference>
<dbReference type="AlphaFoldDB" id="A0A2S6ZGF4"/>
<dbReference type="Gene3D" id="3.40.630.30">
    <property type="match status" value="1"/>
</dbReference>
<accession>A0A2S6ZGF4</accession>
<comment type="caution">
    <text evidence="2">The sequence shown here is derived from an EMBL/GenBank/DDBJ whole genome shotgun (WGS) entry which is preliminary data.</text>
</comment>
<keyword evidence="3" id="KW-1185">Reference proteome</keyword>